<evidence type="ECO:0000256" key="7">
    <source>
        <dbReference type="ARBA" id="ARBA00023033"/>
    </source>
</evidence>
<dbReference type="InterPro" id="IPR020946">
    <property type="entry name" value="Flavin_mOase-like"/>
</dbReference>
<evidence type="ECO:0000256" key="3">
    <source>
        <dbReference type="ARBA" id="ARBA00022630"/>
    </source>
</evidence>
<dbReference type="GO" id="GO:0050660">
    <property type="term" value="F:flavin adenine dinucleotide binding"/>
    <property type="evidence" value="ECO:0007669"/>
    <property type="project" value="InterPro"/>
</dbReference>
<dbReference type="Gene3D" id="3.50.50.60">
    <property type="entry name" value="FAD/NAD(P)-binding domain"/>
    <property type="match status" value="2"/>
</dbReference>
<dbReference type="AlphaFoldDB" id="A0AAJ5ZFQ1"/>
<evidence type="ECO:0000256" key="1">
    <source>
        <dbReference type="ARBA" id="ARBA00001974"/>
    </source>
</evidence>
<keyword evidence="10" id="KW-1185">Reference proteome</keyword>
<dbReference type="EMBL" id="WMBE01000002">
    <property type="protein sequence ID" value="MDG0866495.1"/>
    <property type="molecule type" value="Genomic_DNA"/>
</dbReference>
<evidence type="ECO:0000313" key="11">
    <source>
        <dbReference type="Proteomes" id="UP001321249"/>
    </source>
</evidence>
<keyword evidence="5" id="KW-0521">NADP</keyword>
<comment type="cofactor">
    <cofactor evidence="1">
        <name>FAD</name>
        <dbReference type="ChEBI" id="CHEBI:57692"/>
    </cofactor>
</comment>
<reference evidence="9" key="2">
    <citation type="journal article" date="2023" name="Nat. Commun.">
        <title>Cultivation of marine bacteria of the SAR202 clade.</title>
        <authorList>
            <person name="Lim Y."/>
            <person name="Seo J.H."/>
            <person name="Giovannoni S.J."/>
            <person name="Kang I."/>
            <person name="Cho J.C."/>
        </authorList>
    </citation>
    <scope>NUCLEOTIDE SEQUENCE</scope>
    <source>
        <strain evidence="9">JH1073</strain>
    </source>
</reference>
<keyword evidence="3" id="KW-0285">Flavoprotein</keyword>
<evidence type="ECO:0000313" key="10">
    <source>
        <dbReference type="Proteomes" id="UP001219901"/>
    </source>
</evidence>
<proteinExistence type="inferred from homology"/>
<sequence>MTVTSGGSESTNRTDIEEFDVLVVGAGIAGVGGAYHLSTQRPDSTFVVLESQDNFGGTWRSHNYPGIRSDSDLHTYGYKFKPWTGPPIATAEEILNYMGEVIDENDLSGHIRYNHKITSAKWSSEENRWFIEATQTDTGDSRYFSANFLWMCQGYYRHSEGFTPDWPGMDDYQGQIVHSETWPKDLDYVDKKVIVVGSGATSATLIPAIADSCEHVTLVQRSPIYYGTGRNQNELADMLREIEVDDEWIHEIVRRKIIHDQSIFHRRTFEEPEVVKEELLTAVRDILGPDYDIDTHFTPDYRPWRQRVALVPDGDFFESIKSGQVSVETDEIETFTSTGVVLKSGAVLEADIVVAATGFNMNVLGDIDFSIDDQPLVFSDTVNYRGMMFTGIPNLLWVFGYFRGSWTVRADLLSDFVCRLLTHMDDKDAQRVEVKLRPEDEDMELLPWQDPENFNPGYLTRAMPLLPKSGAKPEWHHSQNLAEDLKVIPGIDLDGEEFVWG</sequence>
<evidence type="ECO:0000256" key="2">
    <source>
        <dbReference type="ARBA" id="ARBA00010139"/>
    </source>
</evidence>
<dbReference type="Proteomes" id="UP001321249">
    <property type="component" value="Unassembled WGS sequence"/>
</dbReference>
<dbReference type="FunFam" id="3.50.50.60:FF:000228">
    <property type="entry name" value="FAD-containing monooxygenase EthA"/>
    <property type="match status" value="1"/>
</dbReference>
<dbReference type="Pfam" id="PF00743">
    <property type="entry name" value="FMO-like"/>
    <property type="match status" value="1"/>
</dbReference>
<dbReference type="SUPFAM" id="SSF51905">
    <property type="entry name" value="FAD/NAD(P)-binding domain"/>
    <property type="match status" value="1"/>
</dbReference>
<evidence type="ECO:0000256" key="4">
    <source>
        <dbReference type="ARBA" id="ARBA00022827"/>
    </source>
</evidence>
<dbReference type="PANTHER" id="PTHR43872">
    <property type="entry name" value="MONOOXYGENASE, PUTATIVE (AFU_ORTHOLOGUE AFUA_8G02570)-RELATED"/>
    <property type="match status" value="1"/>
</dbReference>
<dbReference type="Pfam" id="PF13450">
    <property type="entry name" value="NAD_binding_8"/>
    <property type="match status" value="1"/>
</dbReference>
<keyword evidence="7" id="KW-0503">Monooxygenase</keyword>
<dbReference type="PANTHER" id="PTHR43872:SF1">
    <property type="entry name" value="MONOOXYGENASE, PUTATIVE (AFU_ORTHOLOGUE AFUA_8G02570)-RELATED"/>
    <property type="match status" value="1"/>
</dbReference>
<keyword evidence="4" id="KW-0274">FAD</keyword>
<dbReference type="Proteomes" id="UP001219901">
    <property type="component" value="Chromosome"/>
</dbReference>
<evidence type="ECO:0000256" key="6">
    <source>
        <dbReference type="ARBA" id="ARBA00023002"/>
    </source>
</evidence>
<dbReference type="InterPro" id="IPR051820">
    <property type="entry name" value="FAD-binding_MO"/>
</dbReference>
<gene>
    <name evidence="8" type="ORF">GKO46_05335</name>
    <name evidence="9" type="ORF">GKO48_13580</name>
</gene>
<dbReference type="RefSeq" id="WP_342823952.1">
    <property type="nucleotide sequence ID" value="NZ_CP046146.1"/>
</dbReference>
<evidence type="ECO:0000313" key="9">
    <source>
        <dbReference type="EMBL" id="WFG40587.1"/>
    </source>
</evidence>
<keyword evidence="6" id="KW-0560">Oxidoreductase</keyword>
<comment type="similarity">
    <text evidence="2">Belongs to the FAD-binding monooxygenase family.</text>
</comment>
<accession>A0AAJ5ZFQ1</accession>
<reference evidence="10" key="3">
    <citation type="submission" date="2023-06" db="EMBL/GenBank/DDBJ databases">
        <title>Pangenomics reveal diversification of enzyme families and niche specialization in globally abundant SAR202 bacteria.</title>
        <authorList>
            <person name="Saw J.H.W."/>
        </authorList>
    </citation>
    <scope>NUCLEOTIDE SEQUENCE [LARGE SCALE GENOMIC DNA]</scope>
    <source>
        <strain evidence="10">JH1073</strain>
    </source>
</reference>
<dbReference type="EMBL" id="CP046147">
    <property type="protein sequence ID" value="WFG40587.1"/>
    <property type="molecule type" value="Genomic_DNA"/>
</dbReference>
<organism evidence="9 10">
    <name type="scientific">Candidatus Lucifugimonas marina</name>
    <dbReference type="NCBI Taxonomy" id="3038979"/>
    <lineage>
        <taxon>Bacteria</taxon>
        <taxon>Bacillati</taxon>
        <taxon>Chloroflexota</taxon>
        <taxon>Dehalococcoidia</taxon>
        <taxon>SAR202 cluster</taxon>
        <taxon>Candidatus Lucifugimonadales</taxon>
        <taxon>Candidatus Lucifugimonadaceae</taxon>
        <taxon>Candidatus Lucifugimonas</taxon>
    </lineage>
</organism>
<evidence type="ECO:0000256" key="5">
    <source>
        <dbReference type="ARBA" id="ARBA00022857"/>
    </source>
</evidence>
<reference evidence="10 11" key="1">
    <citation type="submission" date="2019-11" db="EMBL/GenBank/DDBJ databases">
        <authorList>
            <person name="Cho J.-C."/>
        </authorList>
    </citation>
    <scope>NUCLEOTIDE SEQUENCE [LARGE SCALE GENOMIC DNA]</scope>
    <source>
        <strain evidence="9 10">JH1073</strain>
        <strain evidence="8 11">JH702</strain>
    </source>
</reference>
<protein>
    <submittedName>
        <fullName evidence="9">FAD-dependent oxidoreductase</fullName>
    </submittedName>
</protein>
<dbReference type="GO" id="GO:0004499">
    <property type="term" value="F:N,N-dimethylaniline monooxygenase activity"/>
    <property type="evidence" value="ECO:0007669"/>
    <property type="project" value="InterPro"/>
</dbReference>
<name>A0AAJ5ZFQ1_9CHLR</name>
<evidence type="ECO:0000313" key="8">
    <source>
        <dbReference type="EMBL" id="MDG0866495.1"/>
    </source>
</evidence>
<dbReference type="InterPro" id="IPR036188">
    <property type="entry name" value="FAD/NAD-bd_sf"/>
</dbReference>
<dbReference type="GO" id="GO:0050661">
    <property type="term" value="F:NADP binding"/>
    <property type="evidence" value="ECO:0007669"/>
    <property type="project" value="InterPro"/>
</dbReference>